<dbReference type="GO" id="GO:0005654">
    <property type="term" value="C:nucleoplasm"/>
    <property type="evidence" value="ECO:0007669"/>
    <property type="project" value="TreeGrafter"/>
</dbReference>
<evidence type="ECO:0000259" key="2">
    <source>
        <dbReference type="Pfam" id="PF16756"/>
    </source>
</evidence>
<dbReference type="Pfam" id="PF16756">
    <property type="entry name" value="PALB2_WD40"/>
    <property type="match status" value="1"/>
</dbReference>
<proteinExistence type="predicted"/>
<keyword evidence="3" id="KW-1185">Reference proteome</keyword>
<feature type="compositionally biased region" description="Polar residues" evidence="1">
    <location>
        <begin position="308"/>
        <end position="336"/>
    </location>
</feature>
<sequence>MEEPPWKPLSCAEKEKLKEKLAFLKREYTKTLARLQRAQRAEKVKSSSKKTVEPDCSLQRKISPQLDSAEPKKEGSPCGKVQISTHLDKETGEKTSVTLDREPGAFSYEDGLGEGLCLHRPGGTRERSPRKVPDPVGEERPPEPPGRHLQPRRTLTSQGREGCHEASSLMLSHERSRRQEAVSNKSPRLSAAAETHLSSPESEIPDFSAPVSEADGECESIPPTAKSERGVDVSSGGNSAFKEPAVPLHALSDSSKRQRLERMPPEGHYGLTSQGVKNIKPISPISLETQGTKMTVCTDSSVLDEAGSTRSQQPAGPNLESSCAGSVNELAQSSSAAGEIRAVNEDSHTEKSLTSPGDSLSSRSVNLEADELPSRPKNRSLQAVATVCAENPVHSCTVLEGLVFPAEYYVRTTRRMSREQRNAALQAVIQNHLGIKRKGFKNKVKEATKGIKLSNEETGESEVRMSASSPALPTSESPLEFISLPEVSSAPGPAGGEDYSRKAVSQPCNRKKRKSASPSALDHHKLLLPASGTFSASASEEEVTLHKHQDGKADTRGRRRGKEGRCQKEARPPAAHGASFASPLPKPEVLSQRLPLSFLSTTDFELPDADFGSLKLEKLKSCSEKPSKPLGSKMRRERHLKERNSAPQGLMPKRIGAVVQDLEEDLGVPEEAHPQMPDQQCQSTDKSLSSSILLFTSLNTSVPDSSDPPAAGLCSPAFPIVGPTPAWGSQADSGKLSAEGGQTCAGPQPSQMQCTAAVARDGELCGHLAGPSLLDATWQMADRQGQQACDSDSGLPAAPPPELFNARENEPCGSSCLALRECSPQQTETADLPVGNSLDAGSLQLVSQLKNPSGSCSVDVSVMWWEEAGLREPCVVTACEYVVSLWKHVDPCQWEKTQTWTFAEVPVLQIVPVPDVYNLVFVALGNLEIREIRALSCSSDDGGEKQQLLRSGTVRAVLGLPRRRLVSSGGGGGAGCDQQVEVVTLAEGAGGKEKQFLMSPEETILTFAELQGMQEALLGSTAGNSFVIWNLKTGQLLKKMSIDNSYQATVCHKAYSEMGLLFVVLSHPCAKQTESWGSPAFELVVINPKTTLSAGMMRYCLPPGQAGRFLEGDVKDHFAAAVLTSGTVAIWDLLLGHCTVLAPPSSNQSWSFVKWSGTDSHLLAGQKDGNIFIYRYS</sequence>
<feature type="compositionally biased region" description="Polar residues" evidence="1">
    <location>
        <begin position="352"/>
        <end position="365"/>
    </location>
</feature>
<evidence type="ECO:0000256" key="1">
    <source>
        <dbReference type="SAM" id="MobiDB-lite"/>
    </source>
</evidence>
<feature type="compositionally biased region" description="Basic and acidic residues" evidence="1">
    <location>
        <begin position="543"/>
        <end position="556"/>
    </location>
</feature>
<dbReference type="Proteomes" id="UP000515203">
    <property type="component" value="Unplaced"/>
</dbReference>
<feature type="region of interest" description="Disordered" evidence="1">
    <location>
        <begin position="304"/>
        <end position="377"/>
    </location>
</feature>
<feature type="region of interest" description="Disordered" evidence="1">
    <location>
        <begin position="785"/>
        <end position="804"/>
    </location>
</feature>
<dbReference type="SUPFAM" id="SSF50978">
    <property type="entry name" value="WD40 repeat-like"/>
    <property type="match status" value="1"/>
</dbReference>
<dbReference type="AlphaFoldDB" id="A0A6P6EE18"/>
<feature type="region of interest" description="Disordered" evidence="1">
    <location>
        <begin position="451"/>
        <end position="524"/>
    </location>
</feature>
<organism evidence="3 4">
    <name type="scientific">Octodon degus</name>
    <name type="common">Degu</name>
    <name type="synonym">Sciurus degus</name>
    <dbReference type="NCBI Taxonomy" id="10160"/>
    <lineage>
        <taxon>Eukaryota</taxon>
        <taxon>Metazoa</taxon>
        <taxon>Chordata</taxon>
        <taxon>Craniata</taxon>
        <taxon>Vertebrata</taxon>
        <taxon>Euteleostomi</taxon>
        <taxon>Mammalia</taxon>
        <taxon>Eutheria</taxon>
        <taxon>Euarchontoglires</taxon>
        <taxon>Glires</taxon>
        <taxon>Rodentia</taxon>
        <taxon>Hystricomorpha</taxon>
        <taxon>Octodontidae</taxon>
        <taxon>Octodon</taxon>
    </lineage>
</organism>
<dbReference type="Gene3D" id="2.130.10.10">
    <property type="entry name" value="YVTN repeat-like/Quinoprotein amine dehydrogenase"/>
    <property type="match status" value="1"/>
</dbReference>
<protein>
    <submittedName>
        <fullName evidence="4">Partner and localizer of BRCA2 isoform X1</fullName>
    </submittedName>
</protein>
<feature type="compositionally biased region" description="Basic and acidic residues" evidence="1">
    <location>
        <begin position="86"/>
        <end position="103"/>
    </location>
</feature>
<evidence type="ECO:0000313" key="3">
    <source>
        <dbReference type="Proteomes" id="UP000515203"/>
    </source>
</evidence>
<dbReference type="GeneID" id="101581950"/>
<name>A0A6P6EE18_OCTDE</name>
<dbReference type="PANTHER" id="PTHR14662">
    <property type="entry name" value="PARTNER AND LOCALIZER OF BRCA2"/>
    <property type="match status" value="1"/>
</dbReference>
<dbReference type="InterPro" id="IPR042417">
    <property type="entry name" value="PALB2"/>
</dbReference>
<dbReference type="FunCoup" id="A0A6P6EE18">
    <property type="interactions" value="2263"/>
</dbReference>
<accession>A0A6P6EE18</accession>
<reference evidence="4" key="1">
    <citation type="submission" date="2025-08" db="UniProtKB">
        <authorList>
            <consortium name="RefSeq"/>
        </authorList>
    </citation>
    <scope>IDENTIFICATION</scope>
</reference>
<gene>
    <name evidence="4" type="primary">Palb2</name>
</gene>
<feature type="compositionally biased region" description="Polar residues" evidence="1">
    <location>
        <begin position="466"/>
        <end position="477"/>
    </location>
</feature>
<dbReference type="CTD" id="79728"/>
<dbReference type="InterPro" id="IPR036322">
    <property type="entry name" value="WD40_repeat_dom_sf"/>
</dbReference>
<feature type="region of interest" description="Disordered" evidence="1">
    <location>
        <begin position="538"/>
        <end position="586"/>
    </location>
</feature>
<feature type="domain" description="Partner and localiser of BRCA2 WD40" evidence="2">
    <location>
        <begin position="826"/>
        <end position="1175"/>
    </location>
</feature>
<feature type="region of interest" description="Disordered" evidence="1">
    <location>
        <begin position="623"/>
        <end position="644"/>
    </location>
</feature>
<dbReference type="RefSeq" id="XP_023570595.1">
    <property type="nucleotide sequence ID" value="XM_023714827.1"/>
</dbReference>
<feature type="region of interest" description="Disordered" evidence="1">
    <location>
        <begin position="38"/>
        <end position="275"/>
    </location>
</feature>
<dbReference type="GO" id="GO:0003677">
    <property type="term" value="F:DNA binding"/>
    <property type="evidence" value="ECO:0007669"/>
    <property type="project" value="InterPro"/>
</dbReference>
<dbReference type="OrthoDB" id="9936560at2759"/>
<dbReference type="InterPro" id="IPR015943">
    <property type="entry name" value="WD40/YVTN_repeat-like_dom_sf"/>
</dbReference>
<dbReference type="InParanoid" id="A0A6P6EE18"/>
<feature type="compositionally biased region" description="Basic and acidic residues" evidence="1">
    <location>
        <begin position="39"/>
        <end position="53"/>
    </location>
</feature>
<feature type="compositionally biased region" description="Basic and acidic residues" evidence="1">
    <location>
        <begin position="123"/>
        <end position="146"/>
    </location>
</feature>
<dbReference type="PANTHER" id="PTHR14662:SF2">
    <property type="entry name" value="PARTNER AND LOCALIZER OF BRCA2"/>
    <property type="match status" value="1"/>
</dbReference>
<dbReference type="InterPro" id="IPR031920">
    <property type="entry name" value="PALB2_WD40"/>
</dbReference>
<evidence type="ECO:0000313" key="4">
    <source>
        <dbReference type="RefSeq" id="XP_023570595.1"/>
    </source>
</evidence>
<feature type="compositionally biased region" description="Basic and acidic residues" evidence="1">
    <location>
        <begin position="254"/>
        <end position="265"/>
    </location>
</feature>
<dbReference type="GO" id="GO:0000724">
    <property type="term" value="P:double-strand break repair via homologous recombination"/>
    <property type="evidence" value="ECO:0007669"/>
    <property type="project" value="InterPro"/>
</dbReference>
<feature type="region of interest" description="Disordered" evidence="1">
    <location>
        <begin position="728"/>
        <end position="748"/>
    </location>
</feature>
<feature type="compositionally biased region" description="Basic and acidic residues" evidence="1">
    <location>
        <begin position="342"/>
        <end position="351"/>
    </location>
</feature>